<dbReference type="Proteomes" id="UP000262882">
    <property type="component" value="Unassembled WGS sequence"/>
</dbReference>
<gene>
    <name evidence="1" type="ORF">D0T12_18645</name>
</gene>
<dbReference type="SUPFAM" id="SSF50475">
    <property type="entry name" value="FMN-binding split barrel"/>
    <property type="match status" value="1"/>
</dbReference>
<name>A0A372GFN1_9ACTN</name>
<sequence>MFVPHAYREPDESWMHDLVHGNPLAQLVSNGKGPEPPWMTHVPIIVDPHASRPPGDLSGLTLWGHMNRENPHWSALGTAAPVVVAFTGPHAYVSPAVYGSTPTAPTWDFTAVHAHGTLHKVDSADETLATVLETVRTFESRFGAGWSMTDSLGYFRRILPGVGAFRVAVTRADGMFKLSQEQSPQIRGRVRDAFAQRACTHHRAIASLMDRLEPKAGDLAEACSSPAPPSLPRTD</sequence>
<evidence type="ECO:0000313" key="2">
    <source>
        <dbReference type="Proteomes" id="UP000262882"/>
    </source>
</evidence>
<dbReference type="SMR" id="A0A372GFN1"/>
<protein>
    <submittedName>
        <fullName evidence="1">FMN-binding negative transcriptional regulator</fullName>
    </submittedName>
</protein>
<dbReference type="AlphaFoldDB" id="A0A372GFN1"/>
<dbReference type="PANTHER" id="PTHR35802">
    <property type="entry name" value="PROTEASE SYNTHASE AND SPORULATION PROTEIN PAI 2"/>
    <property type="match status" value="1"/>
</dbReference>
<dbReference type="EMBL" id="QVNQ01000005">
    <property type="protein sequence ID" value="RFS84168.1"/>
    <property type="molecule type" value="Genomic_DNA"/>
</dbReference>
<dbReference type="Gene3D" id="2.30.110.10">
    <property type="entry name" value="Electron Transport, Fmn-binding Protein, Chain A"/>
    <property type="match status" value="1"/>
</dbReference>
<dbReference type="InterPro" id="IPR007396">
    <property type="entry name" value="TR_PAI2-type"/>
</dbReference>
<organism evidence="1 2">
    <name type="scientific">Actinomadura spongiicola</name>
    <dbReference type="NCBI Taxonomy" id="2303421"/>
    <lineage>
        <taxon>Bacteria</taxon>
        <taxon>Bacillati</taxon>
        <taxon>Actinomycetota</taxon>
        <taxon>Actinomycetes</taxon>
        <taxon>Streptosporangiales</taxon>
        <taxon>Thermomonosporaceae</taxon>
        <taxon>Actinomadura</taxon>
    </lineage>
</organism>
<dbReference type="InterPro" id="IPR012349">
    <property type="entry name" value="Split_barrel_FMN-bd"/>
</dbReference>
<evidence type="ECO:0000313" key="1">
    <source>
        <dbReference type="EMBL" id="RFS84168.1"/>
    </source>
</evidence>
<comment type="caution">
    <text evidence="1">The sequence shown here is derived from an EMBL/GenBank/DDBJ whole genome shotgun (WGS) entry which is preliminary data.</text>
</comment>
<accession>A0A372GFN1</accession>
<reference evidence="1 2" key="1">
    <citation type="submission" date="2018-08" db="EMBL/GenBank/DDBJ databases">
        <title>Actinomadura spongicola sp. nov., isolated from marine sponge Leucetta chagosensis.</title>
        <authorList>
            <person name="Li L."/>
            <person name="Lin H.W."/>
        </authorList>
    </citation>
    <scope>NUCLEOTIDE SEQUENCE [LARGE SCALE GENOMIC DNA]</scope>
    <source>
        <strain evidence="1 2">LHW52907</strain>
    </source>
</reference>
<proteinExistence type="predicted"/>
<dbReference type="OrthoDB" id="9794948at2"/>
<keyword evidence="2" id="KW-1185">Reference proteome</keyword>
<dbReference type="Pfam" id="PF04299">
    <property type="entry name" value="FMN_bind_2"/>
    <property type="match status" value="1"/>
</dbReference>
<dbReference type="RefSeq" id="WP_117400855.1">
    <property type="nucleotide sequence ID" value="NZ_QVNQ01000005.1"/>
</dbReference>
<dbReference type="PANTHER" id="PTHR35802:SF1">
    <property type="entry name" value="PROTEASE SYNTHASE AND SPORULATION PROTEIN PAI 2"/>
    <property type="match status" value="1"/>
</dbReference>
<dbReference type="PIRSF" id="PIRSF010372">
    <property type="entry name" value="PaiB"/>
    <property type="match status" value="1"/>
</dbReference>